<protein>
    <recommendedName>
        <fullName evidence="3">BTB domain-containing protein</fullName>
    </recommendedName>
</protein>
<dbReference type="HOGENOM" id="CLU_2061063_0_0_1"/>
<accession>A0A074YEY7</accession>
<organism evidence="1 2">
    <name type="scientific">Aureobasidium subglaciale (strain EXF-2481)</name>
    <name type="common">Aureobasidium pullulans var. subglaciale</name>
    <dbReference type="NCBI Taxonomy" id="1043005"/>
    <lineage>
        <taxon>Eukaryota</taxon>
        <taxon>Fungi</taxon>
        <taxon>Dikarya</taxon>
        <taxon>Ascomycota</taxon>
        <taxon>Pezizomycotina</taxon>
        <taxon>Dothideomycetes</taxon>
        <taxon>Dothideomycetidae</taxon>
        <taxon>Dothideales</taxon>
        <taxon>Saccotheciaceae</taxon>
        <taxon>Aureobasidium</taxon>
    </lineage>
</organism>
<evidence type="ECO:0000313" key="1">
    <source>
        <dbReference type="EMBL" id="KEQ92637.1"/>
    </source>
</evidence>
<sequence length="119" mass="13179">MLSLLTSTANTTATGRAHPRLKSEYDPILRTLMMFLLEFWTTAVPFPDSLCTLQAWVTVEVGSTKKQFVIHQALLTAKSQYFARALSGNSKRASRDSFNCLTYHRSSSGSLLLGCTTVD</sequence>
<dbReference type="GeneID" id="25366809"/>
<dbReference type="Proteomes" id="UP000030641">
    <property type="component" value="Unassembled WGS sequence"/>
</dbReference>
<reference evidence="1 2" key="1">
    <citation type="journal article" date="2014" name="BMC Genomics">
        <title>Genome sequencing of four Aureobasidium pullulans varieties: biotechnological potential, stress tolerance, and description of new species.</title>
        <authorList>
            <person name="Gostin Ar C."/>
            <person name="Ohm R.A."/>
            <person name="Kogej T."/>
            <person name="Sonjak S."/>
            <person name="Turk M."/>
            <person name="Zajc J."/>
            <person name="Zalar P."/>
            <person name="Grube M."/>
            <person name="Sun H."/>
            <person name="Han J."/>
            <person name="Sharma A."/>
            <person name="Chiniquy J."/>
            <person name="Ngan C.Y."/>
            <person name="Lipzen A."/>
            <person name="Barry K."/>
            <person name="Grigoriev I.V."/>
            <person name="Gunde-Cimerman N."/>
        </authorList>
    </citation>
    <scope>NUCLEOTIDE SEQUENCE [LARGE SCALE GENOMIC DNA]</scope>
    <source>
        <strain evidence="1 2">EXF-2481</strain>
    </source>
</reference>
<dbReference type="AlphaFoldDB" id="A0A074YEY7"/>
<dbReference type="OrthoDB" id="1022638at2759"/>
<dbReference type="InParanoid" id="A0A074YEY7"/>
<keyword evidence="2" id="KW-1185">Reference proteome</keyword>
<gene>
    <name evidence="1" type="ORF">AUEXF2481DRAFT_412114</name>
</gene>
<proteinExistence type="predicted"/>
<evidence type="ECO:0008006" key="3">
    <source>
        <dbReference type="Google" id="ProtNLM"/>
    </source>
</evidence>
<dbReference type="RefSeq" id="XP_013341239.1">
    <property type="nucleotide sequence ID" value="XM_013485785.1"/>
</dbReference>
<name>A0A074YEY7_AURSE</name>
<evidence type="ECO:0000313" key="2">
    <source>
        <dbReference type="Proteomes" id="UP000030641"/>
    </source>
</evidence>
<dbReference type="EMBL" id="KL584769">
    <property type="protein sequence ID" value="KEQ92637.1"/>
    <property type="molecule type" value="Genomic_DNA"/>
</dbReference>
<dbReference type="Gene3D" id="3.30.710.10">
    <property type="entry name" value="Potassium Channel Kv1.1, Chain A"/>
    <property type="match status" value="1"/>
</dbReference>
<dbReference type="InterPro" id="IPR011333">
    <property type="entry name" value="SKP1/BTB/POZ_sf"/>
</dbReference>